<dbReference type="AlphaFoldDB" id="A0A1H7NZ68"/>
<dbReference type="PIRSF" id="PIRSF000137">
    <property type="entry name" value="Alcohol_oxidase"/>
    <property type="match status" value="1"/>
</dbReference>
<dbReference type="Gene3D" id="3.50.50.60">
    <property type="entry name" value="FAD/NAD(P)-binding domain"/>
    <property type="match status" value="2"/>
</dbReference>
<dbReference type="Proteomes" id="UP000199664">
    <property type="component" value="Unassembled WGS sequence"/>
</dbReference>
<dbReference type="GO" id="GO:0050660">
    <property type="term" value="F:flavin adenine dinucleotide binding"/>
    <property type="evidence" value="ECO:0007669"/>
    <property type="project" value="InterPro"/>
</dbReference>
<dbReference type="STRING" id="1036779.SAMN04515666_103294"/>
<evidence type="ECO:0000256" key="5">
    <source>
        <dbReference type="PIRSR" id="PIRSR000137-2"/>
    </source>
</evidence>
<evidence type="ECO:0000259" key="7">
    <source>
        <dbReference type="Pfam" id="PF05199"/>
    </source>
</evidence>
<keyword evidence="3" id="KW-0285">Flavoprotein</keyword>
<dbReference type="InterPro" id="IPR000172">
    <property type="entry name" value="GMC_OxRdtase_N"/>
</dbReference>
<dbReference type="PANTHER" id="PTHR11552">
    <property type="entry name" value="GLUCOSE-METHANOL-CHOLINE GMC OXIDOREDUCTASE"/>
    <property type="match status" value="1"/>
</dbReference>
<evidence type="ECO:0000313" key="8">
    <source>
        <dbReference type="EMBL" id="SEL28157.1"/>
    </source>
</evidence>
<dbReference type="SUPFAM" id="SSF51905">
    <property type="entry name" value="FAD/NAD(P)-binding domain"/>
    <property type="match status" value="1"/>
</dbReference>
<dbReference type="InterPro" id="IPR012132">
    <property type="entry name" value="GMC_OxRdtase"/>
</dbReference>
<dbReference type="InterPro" id="IPR007867">
    <property type="entry name" value="GMC_OxRtase_C"/>
</dbReference>
<dbReference type="Pfam" id="PF00732">
    <property type="entry name" value="GMC_oxred_N"/>
    <property type="match status" value="1"/>
</dbReference>
<proteinExistence type="inferred from homology"/>
<dbReference type="Pfam" id="PF05199">
    <property type="entry name" value="GMC_oxred_C"/>
    <property type="match status" value="1"/>
</dbReference>
<keyword evidence="4 5" id="KW-0274">FAD</keyword>
<organism evidence="8 9">
    <name type="scientific">Bosea lupini</name>
    <dbReference type="NCBI Taxonomy" id="1036779"/>
    <lineage>
        <taxon>Bacteria</taxon>
        <taxon>Pseudomonadati</taxon>
        <taxon>Pseudomonadota</taxon>
        <taxon>Alphaproteobacteria</taxon>
        <taxon>Hyphomicrobiales</taxon>
        <taxon>Boseaceae</taxon>
        <taxon>Bosea</taxon>
    </lineage>
</organism>
<sequence length="583" mass="62701">MQTLEADFIIVGGGSAGCVLANRLSASGRHRVVLIEAGRDQPPDREEPAILDSYPRVAYFNPANIWADLKVFLEPVPHNDPAGQPKAKRYEQARLMGGGSSLNDMQANRGLPSDYDDWAANGAEGWDWQGVLPFFRKLERDMDFAGPLHGDTGPIPIRRIQPEVWPGFSRAAAAAMVEAGFLPMQDQNAEFGDGCFPIAISNAYDRRVSTAIAYLDNSTRRRSNLTIIADCRVEALTISDGRVTGVTARAPDGPLAISGAETIICAGALHSPAMLLRNGIGPAAELRAFGIPVLADRRGVGRNLQEHPALSVSAYIRREARLQPALRRHTHLGLRYSSGQAGAPQGDMYMVALSKTGWHPVGLQLGSLVTWVNRPFSRGKVVLTSASAAVEPRVEFALLSDRRDLDRLMSGLRLAAGIFDQPALRAVTDDPFPTSYSERVRDLGIVSTKNRILTSILAFGLDGPAWLRRKLLRHVVTEGAPLERMLADEEILEHFVRSAVHGVWHASGSCRMGAHGDPDAVVTADGRVIGVPGLRIADASVMPSVPSANTNIPTIMIAEKISAAILSEQPGPTAAMVVSADAS</sequence>
<evidence type="ECO:0000256" key="4">
    <source>
        <dbReference type="ARBA" id="ARBA00022827"/>
    </source>
</evidence>
<dbReference type="RefSeq" id="WP_091834322.1">
    <property type="nucleotide sequence ID" value="NZ_FOAN01000003.1"/>
</dbReference>
<dbReference type="SUPFAM" id="SSF54373">
    <property type="entry name" value="FAD-linked reductases, C-terminal domain"/>
    <property type="match status" value="1"/>
</dbReference>
<dbReference type="GO" id="GO:0016614">
    <property type="term" value="F:oxidoreductase activity, acting on CH-OH group of donors"/>
    <property type="evidence" value="ECO:0007669"/>
    <property type="project" value="InterPro"/>
</dbReference>
<dbReference type="Gene3D" id="3.30.410.40">
    <property type="match status" value="1"/>
</dbReference>
<evidence type="ECO:0000313" key="9">
    <source>
        <dbReference type="Proteomes" id="UP000199664"/>
    </source>
</evidence>
<dbReference type="PANTHER" id="PTHR11552:SF147">
    <property type="entry name" value="CHOLINE DEHYDROGENASE, MITOCHONDRIAL"/>
    <property type="match status" value="1"/>
</dbReference>
<accession>A0A1H7NZ68</accession>
<gene>
    <name evidence="8" type="ORF">SAMN04515666_103294</name>
</gene>
<dbReference type="Gene3D" id="3.30.560.10">
    <property type="entry name" value="Glucose Oxidase, domain 3"/>
    <property type="match status" value="1"/>
</dbReference>
<dbReference type="EMBL" id="FOAN01000003">
    <property type="protein sequence ID" value="SEL28157.1"/>
    <property type="molecule type" value="Genomic_DNA"/>
</dbReference>
<feature type="binding site" evidence="5">
    <location>
        <begin position="504"/>
        <end position="505"/>
    </location>
    <ligand>
        <name>FAD</name>
        <dbReference type="ChEBI" id="CHEBI:57692"/>
    </ligand>
</feature>
<evidence type="ECO:0000256" key="1">
    <source>
        <dbReference type="ARBA" id="ARBA00001974"/>
    </source>
</evidence>
<comment type="cofactor">
    <cofactor evidence="1 5">
        <name>FAD</name>
        <dbReference type="ChEBI" id="CHEBI:57692"/>
    </cofactor>
</comment>
<feature type="binding site" evidence="5">
    <location>
        <position position="233"/>
    </location>
    <ligand>
        <name>FAD</name>
        <dbReference type="ChEBI" id="CHEBI:57692"/>
    </ligand>
</feature>
<comment type="similarity">
    <text evidence="2">Belongs to the GMC oxidoreductase family.</text>
</comment>
<evidence type="ECO:0000256" key="2">
    <source>
        <dbReference type="ARBA" id="ARBA00010790"/>
    </source>
</evidence>
<evidence type="ECO:0000259" key="6">
    <source>
        <dbReference type="Pfam" id="PF00732"/>
    </source>
</evidence>
<feature type="domain" description="Glucose-methanol-choline oxidoreductase N-terminal" evidence="6">
    <location>
        <begin position="7"/>
        <end position="309"/>
    </location>
</feature>
<evidence type="ECO:0000256" key="3">
    <source>
        <dbReference type="ARBA" id="ARBA00022630"/>
    </source>
</evidence>
<protein>
    <submittedName>
        <fullName evidence="8">5-(Hydroxymethyl)furfural/furfural oxidase</fullName>
    </submittedName>
</protein>
<keyword evidence="9" id="KW-1185">Reference proteome</keyword>
<dbReference type="InterPro" id="IPR036188">
    <property type="entry name" value="FAD/NAD-bd_sf"/>
</dbReference>
<feature type="domain" description="Glucose-methanol-choline oxidoreductase C-terminal" evidence="7">
    <location>
        <begin position="375"/>
        <end position="558"/>
    </location>
</feature>
<name>A0A1H7NZ68_9HYPH</name>
<dbReference type="OrthoDB" id="9785276at2"/>
<reference evidence="9" key="1">
    <citation type="submission" date="2016-10" db="EMBL/GenBank/DDBJ databases">
        <authorList>
            <person name="Varghese N."/>
            <person name="Submissions S."/>
        </authorList>
    </citation>
    <scope>NUCLEOTIDE SEQUENCE [LARGE SCALE GENOMIC DNA]</scope>
    <source>
        <strain evidence="9">LMG 26383,CCUG 61248,R- 45681</strain>
    </source>
</reference>